<dbReference type="SUPFAM" id="SSF52402">
    <property type="entry name" value="Adenine nucleotide alpha hydrolases-like"/>
    <property type="match status" value="1"/>
</dbReference>
<dbReference type="AlphaFoldDB" id="A0A6L6QEP2"/>
<evidence type="ECO:0008006" key="3">
    <source>
        <dbReference type="Google" id="ProtNLM"/>
    </source>
</evidence>
<evidence type="ECO:0000313" key="2">
    <source>
        <dbReference type="Proteomes" id="UP000472320"/>
    </source>
</evidence>
<proteinExistence type="predicted"/>
<dbReference type="Gene3D" id="3.40.50.12370">
    <property type="match status" value="1"/>
</dbReference>
<accession>A0A6L6QEP2</accession>
<protein>
    <recommendedName>
        <fullName evidence="3">Universal stress protein</fullName>
    </recommendedName>
</protein>
<evidence type="ECO:0000313" key="1">
    <source>
        <dbReference type="EMBL" id="MTW10126.1"/>
    </source>
</evidence>
<gene>
    <name evidence="1" type="ORF">GM658_05880</name>
</gene>
<dbReference type="EMBL" id="WNKX01000003">
    <property type="protein sequence ID" value="MTW10126.1"/>
    <property type="molecule type" value="Genomic_DNA"/>
</dbReference>
<dbReference type="Proteomes" id="UP000472320">
    <property type="component" value="Unassembled WGS sequence"/>
</dbReference>
<sequence>MARTTPGRKQPGNGTRTAVALLRPGHRQRNHPAPPTYVLTAGDLAGYLALHCARPVIVVPRNGAPLPIGKRIVIAWNGSAEASKAVAAAKPILRRADSVQLVVCNPDASPAMHGQEPGADLAQYLARQDIDVTVRCIQSEDDVGVALHRKAHDTRSDMIVAGAYGHSRLHGLILGGSNA</sequence>
<organism evidence="1 2">
    <name type="scientific">Massilia eburnea</name>
    <dbReference type="NCBI Taxonomy" id="1776165"/>
    <lineage>
        <taxon>Bacteria</taxon>
        <taxon>Pseudomonadati</taxon>
        <taxon>Pseudomonadota</taxon>
        <taxon>Betaproteobacteria</taxon>
        <taxon>Burkholderiales</taxon>
        <taxon>Oxalobacteraceae</taxon>
        <taxon>Telluria group</taxon>
        <taxon>Massilia</taxon>
    </lineage>
</organism>
<name>A0A6L6QEP2_9BURK</name>
<comment type="caution">
    <text evidence="1">The sequence shown here is derived from an EMBL/GenBank/DDBJ whole genome shotgun (WGS) entry which is preliminary data.</text>
</comment>
<reference evidence="1 2" key="1">
    <citation type="submission" date="2019-11" db="EMBL/GenBank/DDBJ databases">
        <title>Type strains purchased from KCTC, JCM and DSMZ.</title>
        <authorList>
            <person name="Lu H."/>
        </authorList>
    </citation>
    <scope>NUCLEOTIDE SEQUENCE [LARGE SCALE GENOMIC DNA]</scope>
    <source>
        <strain evidence="1 2">JCM 31587</strain>
    </source>
</reference>
<keyword evidence="2" id="KW-1185">Reference proteome</keyword>